<keyword evidence="1" id="KW-0812">Transmembrane</keyword>
<keyword evidence="3" id="KW-1185">Reference proteome</keyword>
<evidence type="ECO:0000313" key="3">
    <source>
        <dbReference type="Proteomes" id="UP000018542"/>
    </source>
</evidence>
<proteinExistence type="predicted"/>
<dbReference type="AlphaFoldDB" id="V5SHV4"/>
<dbReference type="STRING" id="1029756.W911_16845"/>
<feature type="transmembrane region" description="Helical" evidence="1">
    <location>
        <begin position="29"/>
        <end position="48"/>
    </location>
</feature>
<accession>V5SHV4</accession>
<dbReference type="EMBL" id="CP006912">
    <property type="protein sequence ID" value="AHB50441.1"/>
    <property type="molecule type" value="Genomic_DNA"/>
</dbReference>
<keyword evidence="1" id="KW-1133">Transmembrane helix</keyword>
<sequence length="130" mass="14617">MYTAFVCVFPLILLLFEWGLRTIMSVNTFEFTGPALAAAGVSFLPPLVRPKIINVKIRNRPDVIAVSKADHILTSIVWMTLLLFLFAWCAACYVSIKFPQSAHLWINDHLLIGIVVYASCLAFVFVKEKV</sequence>
<feature type="transmembrane region" description="Helical" evidence="1">
    <location>
        <begin position="69"/>
        <end position="96"/>
    </location>
</feature>
<evidence type="ECO:0000256" key="1">
    <source>
        <dbReference type="SAM" id="Phobius"/>
    </source>
</evidence>
<protein>
    <submittedName>
        <fullName evidence="2">Uncharacterized protein</fullName>
    </submittedName>
</protein>
<organism evidence="2 3">
    <name type="scientific">Hyphomicrobium nitrativorans NL23</name>
    <dbReference type="NCBI Taxonomy" id="1029756"/>
    <lineage>
        <taxon>Bacteria</taxon>
        <taxon>Pseudomonadati</taxon>
        <taxon>Pseudomonadota</taxon>
        <taxon>Alphaproteobacteria</taxon>
        <taxon>Hyphomicrobiales</taxon>
        <taxon>Hyphomicrobiaceae</taxon>
        <taxon>Hyphomicrobium</taxon>
    </lineage>
</organism>
<reference evidence="2 3" key="1">
    <citation type="journal article" date="2014" name="Genome Announc.">
        <title>Complete Genome Sequence of Hyphomicrobium nitrativorans Strain NL23, a Denitrifying Bacterium Isolated from Biofilm of a Methanol-Fed Denitrification System Treating Seawater at the Montreal Biodome.</title>
        <authorList>
            <person name="Martineau C."/>
            <person name="Villeneuve C."/>
            <person name="Mauffrey F."/>
            <person name="Villemur R."/>
        </authorList>
    </citation>
    <scope>NUCLEOTIDE SEQUENCE [LARGE SCALE GENOMIC DNA]</scope>
    <source>
        <strain evidence="2">NL23</strain>
    </source>
</reference>
<dbReference type="KEGG" id="hni:W911_16845"/>
<dbReference type="RefSeq" id="WP_023788661.1">
    <property type="nucleotide sequence ID" value="NC_022997.1"/>
</dbReference>
<dbReference type="HOGENOM" id="CLU_1957610_0_0_5"/>
<dbReference type="Proteomes" id="UP000018542">
    <property type="component" value="Chromosome"/>
</dbReference>
<feature type="transmembrane region" description="Helical" evidence="1">
    <location>
        <begin position="102"/>
        <end position="126"/>
    </location>
</feature>
<evidence type="ECO:0000313" key="2">
    <source>
        <dbReference type="EMBL" id="AHB50441.1"/>
    </source>
</evidence>
<gene>
    <name evidence="2" type="ORF">W911_16845</name>
</gene>
<keyword evidence="1" id="KW-0472">Membrane</keyword>
<dbReference type="PATRIC" id="fig|1029756.8.peg.3508"/>
<name>V5SHV4_9HYPH</name>